<dbReference type="EMBL" id="CVQH01026083">
    <property type="protein sequence ID" value="CRK39994.1"/>
    <property type="molecule type" value="Genomic_DNA"/>
</dbReference>
<dbReference type="Gene3D" id="2.60.120.330">
    <property type="entry name" value="B-lactam Antibiotic, Isopenicillin N Synthase, Chain"/>
    <property type="match status" value="1"/>
</dbReference>
<dbReference type="SUPFAM" id="SSF51197">
    <property type="entry name" value="Clavaminate synthase-like"/>
    <property type="match status" value="1"/>
</dbReference>
<dbReference type="PANTHER" id="PTHR30613:SF1">
    <property type="entry name" value="DUF1479 DOMAIN PROTEIN (AFU_ORTHOLOGUE AFUA_5G09280)"/>
    <property type="match status" value="1"/>
</dbReference>
<dbReference type="STRING" id="100787.A0A0G4N0W7"/>
<dbReference type="InterPro" id="IPR027443">
    <property type="entry name" value="IPNS-like_sf"/>
</dbReference>
<evidence type="ECO:0000256" key="1">
    <source>
        <dbReference type="SAM" id="MobiDB-lite"/>
    </source>
</evidence>
<keyword evidence="3" id="KW-1185">Reference proteome</keyword>
<feature type="region of interest" description="Disordered" evidence="1">
    <location>
        <begin position="656"/>
        <end position="705"/>
    </location>
</feature>
<evidence type="ECO:0000313" key="2">
    <source>
        <dbReference type="EMBL" id="CRK39994.1"/>
    </source>
</evidence>
<feature type="compositionally biased region" description="Low complexity" evidence="1">
    <location>
        <begin position="84"/>
        <end position="113"/>
    </location>
</feature>
<feature type="region of interest" description="Disordered" evidence="1">
    <location>
        <begin position="731"/>
        <end position="837"/>
    </location>
</feature>
<protein>
    <submittedName>
        <fullName evidence="2">Uncharacterized protein</fullName>
    </submittedName>
</protein>
<gene>
    <name evidence="2" type="ORF">BN1708_008087</name>
</gene>
<name>A0A0G4N0W7_VERLO</name>
<dbReference type="InterPro" id="IPR010856">
    <property type="entry name" value="Gig2-like"/>
</dbReference>
<dbReference type="PANTHER" id="PTHR30613">
    <property type="entry name" value="UNCHARACTERIZED PROTEIN YBIU-RELATED"/>
    <property type="match status" value="1"/>
</dbReference>
<accession>A0A0G4N0W7</accession>
<organism evidence="2 3">
    <name type="scientific">Verticillium longisporum</name>
    <name type="common">Verticillium dahliae var. longisporum</name>
    <dbReference type="NCBI Taxonomy" id="100787"/>
    <lineage>
        <taxon>Eukaryota</taxon>
        <taxon>Fungi</taxon>
        <taxon>Dikarya</taxon>
        <taxon>Ascomycota</taxon>
        <taxon>Pezizomycotina</taxon>
        <taxon>Sordariomycetes</taxon>
        <taxon>Hypocreomycetidae</taxon>
        <taxon>Glomerellales</taxon>
        <taxon>Plectosphaerellaceae</taxon>
        <taxon>Verticillium</taxon>
    </lineage>
</organism>
<feature type="compositionally biased region" description="Low complexity" evidence="1">
    <location>
        <begin position="762"/>
        <end position="777"/>
    </location>
</feature>
<dbReference type="Proteomes" id="UP000044602">
    <property type="component" value="Unassembled WGS sequence"/>
</dbReference>
<sequence length="865" mass="91705">MILARWAAGPTAAPPDPPPGEGEGGTSQGQIPEQGLGQVPGHGAVPGTVPGTGDGATTKVAKSTPGKRTRTGKTSRKSKMNKKTASSTPPMSSAPASATASAPASAGASRATSLSPTFPSPVAVTRPSTRTTSRTSSSSSAPTTRSTRTSTATNTNANATPTTSPPTTSAAAIHRRAFRNMEPPVVSFYGNEPIPLPSRFAGVKRRLITGHEAAVEASWRRLLVALAREIDEIQRRGAELIPTINFNDINDPVRVDAFAHRLKRYGVAVIRGVVPEDEAKEWVQETREYLDTNREFKPPALHDPTCIDLFWTPVQVRARAHPNTLRAQRFAMSFWESTDDLHITRCPVSYADRLRIHNDKLGAVGQQNGNSAADSLSASASSTVIAQVDSGSLERWEPDGYGRGGTYEAVFRGDWESYDPWDPAGRVGATTDLYNGAGACSVFRMFQGILALTDIEQGMVRVLPSPKLVAAYFLLRPFFSPRRPPPEQPDGGKADQWAAYLDADNWALDPEPSTVIHGAVPGHAQRITERWHPHLHMRRSLVSLPALQPGDYVIWHCDEAYSIISGGTRLGVPPSMQTESNELSLLTYMPVCPLTQTNALFLARQRKAFQTGQPGPDFDTLSGLGSEASHIQRPDAATIERYGGVEGLRAMGLAPWDIEPAGAPPRSVPTSDAMDVDSGEPPQAAAPAEQDEDENDATRSASSHSEAEAELLRLANIILFPSRYDFYIPGGSGRSGSGDRTPRTGLVSAPVLNNGITSGAVPASAPAASSAPSAPKTKAPPPKTAGRWRRGLGRRLTDGSAGGDEDATTDSESVVHDEPVAAAVSGERDAAPKTLGSEAQAVAVTGTTKAPVTASVTVTVTETRA</sequence>
<proteinExistence type="predicted"/>
<dbReference type="Pfam" id="PF07350">
    <property type="entry name" value="Gig2-like"/>
    <property type="match status" value="1"/>
</dbReference>
<evidence type="ECO:0000313" key="3">
    <source>
        <dbReference type="Proteomes" id="UP000044602"/>
    </source>
</evidence>
<feature type="compositionally biased region" description="Basic residues" evidence="1">
    <location>
        <begin position="65"/>
        <end position="82"/>
    </location>
</feature>
<feature type="compositionally biased region" description="Low complexity" evidence="1">
    <location>
        <begin position="125"/>
        <end position="170"/>
    </location>
</feature>
<feature type="region of interest" description="Disordered" evidence="1">
    <location>
        <begin position="1"/>
        <end position="170"/>
    </location>
</feature>
<dbReference type="AlphaFoldDB" id="A0A0G4N0W7"/>
<reference evidence="2 3" key="1">
    <citation type="submission" date="2015-05" db="EMBL/GenBank/DDBJ databases">
        <authorList>
            <person name="Wang D.B."/>
            <person name="Wang M."/>
        </authorList>
    </citation>
    <scope>NUCLEOTIDE SEQUENCE [LARGE SCALE GENOMIC DNA]</scope>
    <source>
        <strain evidence="2">VL1</strain>
    </source>
</reference>